<dbReference type="SUPFAM" id="SSF90123">
    <property type="entry name" value="ABC transporter transmembrane region"/>
    <property type="match status" value="1"/>
</dbReference>
<evidence type="ECO:0000256" key="5">
    <source>
        <dbReference type="ARBA" id="ARBA00022989"/>
    </source>
</evidence>
<keyword evidence="3" id="KW-0547">Nucleotide-binding</keyword>
<dbReference type="InterPro" id="IPR003439">
    <property type="entry name" value="ABC_transporter-like_ATP-bd"/>
</dbReference>
<evidence type="ECO:0000259" key="8">
    <source>
        <dbReference type="PROSITE" id="PS50893"/>
    </source>
</evidence>
<dbReference type="Pfam" id="PF00005">
    <property type="entry name" value="ABC_tran"/>
    <property type="match status" value="1"/>
</dbReference>
<evidence type="ECO:0000256" key="1">
    <source>
        <dbReference type="ARBA" id="ARBA00004651"/>
    </source>
</evidence>
<dbReference type="EMBL" id="CP032624">
    <property type="protein sequence ID" value="AYG03768.1"/>
    <property type="molecule type" value="Genomic_DNA"/>
</dbReference>
<feature type="transmembrane region" description="Helical" evidence="7">
    <location>
        <begin position="167"/>
        <end position="186"/>
    </location>
</feature>
<dbReference type="SUPFAM" id="SSF52540">
    <property type="entry name" value="P-loop containing nucleoside triphosphate hydrolases"/>
    <property type="match status" value="1"/>
</dbReference>
<dbReference type="Proteomes" id="UP000275069">
    <property type="component" value="Chromosome"/>
</dbReference>
<proteinExistence type="predicted"/>
<dbReference type="AlphaFoldDB" id="A0A387BM68"/>
<evidence type="ECO:0000256" key="3">
    <source>
        <dbReference type="ARBA" id="ARBA00022741"/>
    </source>
</evidence>
<feature type="domain" description="ABC transmembrane type-1" evidence="9">
    <location>
        <begin position="28"/>
        <end position="310"/>
    </location>
</feature>
<dbReference type="InterPro" id="IPR027417">
    <property type="entry name" value="P-loop_NTPase"/>
</dbReference>
<dbReference type="InterPro" id="IPR036640">
    <property type="entry name" value="ABC1_TM_sf"/>
</dbReference>
<reference evidence="10 11" key="1">
    <citation type="submission" date="2018-09" db="EMBL/GenBank/DDBJ databases">
        <title>Genome sequencing of strain 2DFW10M-5.</title>
        <authorList>
            <person name="Heo J."/>
            <person name="Kim S.-J."/>
            <person name="Kwon S.-W."/>
        </authorList>
    </citation>
    <scope>NUCLEOTIDE SEQUENCE [LARGE SCALE GENOMIC DNA]</scope>
    <source>
        <strain evidence="10 11">2DFW10M-5</strain>
    </source>
</reference>
<evidence type="ECO:0000313" key="11">
    <source>
        <dbReference type="Proteomes" id="UP000275069"/>
    </source>
</evidence>
<dbReference type="OrthoDB" id="9806127at2"/>
<organism evidence="10 11">
    <name type="scientific">Gryllotalpicola protaetiae</name>
    <dbReference type="NCBI Taxonomy" id="2419771"/>
    <lineage>
        <taxon>Bacteria</taxon>
        <taxon>Bacillati</taxon>
        <taxon>Actinomycetota</taxon>
        <taxon>Actinomycetes</taxon>
        <taxon>Micrococcales</taxon>
        <taxon>Microbacteriaceae</taxon>
        <taxon>Gryllotalpicola</taxon>
    </lineage>
</organism>
<feature type="transmembrane region" description="Helical" evidence="7">
    <location>
        <begin position="142"/>
        <end position="161"/>
    </location>
</feature>
<feature type="domain" description="ABC transporter" evidence="8">
    <location>
        <begin position="344"/>
        <end position="578"/>
    </location>
</feature>
<sequence>MTPLPVASPRVVVRYAWQVLRRRRALTLGVAATTAAASVAGLGGPVAVGWIVAAVTTHAGAEALIAPLGLLLGCAVVGAAGTRASGVLLAALVLPPVGGLREDVIDAALRLPLDRLEDAGAGDLVARTTGDVEQVTDAATGALGAFLSAAVTIAVTLIGLGSLDWRFALAGLLAVPVQAWTLRWYLRTARPIYAAARAAEGVRAAALIEAFGALPVIRALRLGGRALGRITQSSTAAVDVELAATRAATRFYGRLNVAEFVGLGSILFVGYVLVRDHVVGLGAATTAALFFAGLFGPINTVLAVVDQLQQAAAGLARLLGVVAAPEPEPDDGATDEGAGAGVVLAAEQVSFCYPGGSAALHGVTVRIPAGRRVAVVGATGSGKSTLATVVAGLRAPDEGSARIGALPTVRLGRARRGRTVAVVSQEVHVFTGTVADNLRLADPGARREALRASLRATGADAWVDRLPRGLETVIGAGGHVLSRQEAQHLALARVFLLDPQFVVLDEATAETGSDDARALDAAAAAVVRGRGALIVAHRLDQARAADEIVVMASGRVVEKGDHAQLLAADGAYRRLWSAWADAPAPGKVTLTEP</sequence>
<dbReference type="PROSITE" id="PS50893">
    <property type="entry name" value="ABC_TRANSPORTER_2"/>
    <property type="match status" value="1"/>
</dbReference>
<dbReference type="GO" id="GO:0140359">
    <property type="term" value="F:ABC-type transporter activity"/>
    <property type="evidence" value="ECO:0007669"/>
    <property type="project" value="InterPro"/>
</dbReference>
<dbReference type="Pfam" id="PF00664">
    <property type="entry name" value="ABC_membrane"/>
    <property type="match status" value="1"/>
</dbReference>
<dbReference type="Gene3D" id="3.40.50.300">
    <property type="entry name" value="P-loop containing nucleotide triphosphate hydrolases"/>
    <property type="match status" value="1"/>
</dbReference>
<dbReference type="InterPro" id="IPR011527">
    <property type="entry name" value="ABC1_TM_dom"/>
</dbReference>
<evidence type="ECO:0000259" key="9">
    <source>
        <dbReference type="PROSITE" id="PS50929"/>
    </source>
</evidence>
<feature type="transmembrane region" description="Helical" evidence="7">
    <location>
        <begin position="25"/>
        <end position="52"/>
    </location>
</feature>
<dbReference type="GO" id="GO:0034040">
    <property type="term" value="F:ATPase-coupled lipid transmembrane transporter activity"/>
    <property type="evidence" value="ECO:0007669"/>
    <property type="project" value="TreeGrafter"/>
</dbReference>
<feature type="transmembrane region" description="Helical" evidence="7">
    <location>
        <begin position="280"/>
        <end position="305"/>
    </location>
</feature>
<comment type="subcellular location">
    <subcellularLocation>
        <location evidence="1">Cell membrane</location>
        <topology evidence="1">Multi-pass membrane protein</topology>
    </subcellularLocation>
</comment>
<dbReference type="PANTHER" id="PTHR24221">
    <property type="entry name" value="ATP-BINDING CASSETTE SUB-FAMILY B"/>
    <property type="match status" value="1"/>
</dbReference>
<protein>
    <submittedName>
        <fullName evidence="10">ABC transporter ATP-binding protein</fullName>
    </submittedName>
</protein>
<dbReference type="RefSeq" id="WP_120789301.1">
    <property type="nucleotide sequence ID" value="NZ_CP032624.1"/>
</dbReference>
<keyword evidence="2 7" id="KW-0812">Transmembrane</keyword>
<dbReference type="CDD" id="cd07346">
    <property type="entry name" value="ABC_6TM_exporters"/>
    <property type="match status" value="1"/>
</dbReference>
<dbReference type="GO" id="GO:0005886">
    <property type="term" value="C:plasma membrane"/>
    <property type="evidence" value="ECO:0007669"/>
    <property type="project" value="UniProtKB-SubCell"/>
</dbReference>
<evidence type="ECO:0000313" key="10">
    <source>
        <dbReference type="EMBL" id="AYG03768.1"/>
    </source>
</evidence>
<evidence type="ECO:0000256" key="4">
    <source>
        <dbReference type="ARBA" id="ARBA00022840"/>
    </source>
</evidence>
<dbReference type="InterPro" id="IPR003593">
    <property type="entry name" value="AAA+_ATPase"/>
</dbReference>
<dbReference type="PANTHER" id="PTHR24221:SF654">
    <property type="entry name" value="ATP-BINDING CASSETTE SUB-FAMILY B MEMBER 6"/>
    <property type="match status" value="1"/>
</dbReference>
<feature type="transmembrane region" description="Helical" evidence="7">
    <location>
        <begin position="255"/>
        <end position="274"/>
    </location>
</feature>
<dbReference type="KEGG" id="gry:D7I44_09620"/>
<dbReference type="GO" id="GO:0016887">
    <property type="term" value="F:ATP hydrolysis activity"/>
    <property type="evidence" value="ECO:0007669"/>
    <property type="project" value="InterPro"/>
</dbReference>
<name>A0A387BM68_9MICO</name>
<evidence type="ECO:0000256" key="6">
    <source>
        <dbReference type="ARBA" id="ARBA00023136"/>
    </source>
</evidence>
<gene>
    <name evidence="10" type="ORF">D7I44_09620</name>
</gene>
<evidence type="ECO:0000256" key="2">
    <source>
        <dbReference type="ARBA" id="ARBA00022692"/>
    </source>
</evidence>
<feature type="transmembrane region" description="Helical" evidence="7">
    <location>
        <begin position="64"/>
        <end position="94"/>
    </location>
</feature>
<keyword evidence="4 10" id="KW-0067">ATP-binding</keyword>
<dbReference type="InterPro" id="IPR039421">
    <property type="entry name" value="Type_1_exporter"/>
</dbReference>
<dbReference type="GO" id="GO:0005524">
    <property type="term" value="F:ATP binding"/>
    <property type="evidence" value="ECO:0007669"/>
    <property type="project" value="UniProtKB-KW"/>
</dbReference>
<dbReference type="SMART" id="SM00382">
    <property type="entry name" value="AAA"/>
    <property type="match status" value="1"/>
</dbReference>
<evidence type="ECO:0000256" key="7">
    <source>
        <dbReference type="SAM" id="Phobius"/>
    </source>
</evidence>
<dbReference type="PROSITE" id="PS50929">
    <property type="entry name" value="ABC_TM1F"/>
    <property type="match status" value="1"/>
</dbReference>
<accession>A0A387BM68</accession>
<dbReference type="Gene3D" id="1.20.1560.10">
    <property type="entry name" value="ABC transporter type 1, transmembrane domain"/>
    <property type="match status" value="1"/>
</dbReference>
<keyword evidence="11" id="KW-1185">Reference proteome</keyword>
<keyword evidence="5 7" id="KW-1133">Transmembrane helix</keyword>
<keyword evidence="6 7" id="KW-0472">Membrane</keyword>